<name>A0A1I7ZNR8_9BILA</name>
<accession>A0A1I7ZNR8</accession>
<proteinExistence type="predicted"/>
<organism evidence="2 3">
    <name type="scientific">Steinernema glaseri</name>
    <dbReference type="NCBI Taxonomy" id="37863"/>
    <lineage>
        <taxon>Eukaryota</taxon>
        <taxon>Metazoa</taxon>
        <taxon>Ecdysozoa</taxon>
        <taxon>Nematoda</taxon>
        <taxon>Chromadorea</taxon>
        <taxon>Rhabditida</taxon>
        <taxon>Tylenchina</taxon>
        <taxon>Panagrolaimomorpha</taxon>
        <taxon>Strongyloidoidea</taxon>
        <taxon>Steinernematidae</taxon>
        <taxon>Steinernema</taxon>
    </lineage>
</organism>
<dbReference type="AlphaFoldDB" id="A0A1I7ZNR8"/>
<dbReference type="WBParaSite" id="L893_g28131.t1">
    <property type="protein sequence ID" value="L893_g28131.t1"/>
    <property type="gene ID" value="L893_g28131"/>
</dbReference>
<dbReference type="Proteomes" id="UP000095287">
    <property type="component" value="Unplaced"/>
</dbReference>
<reference evidence="3" key="1">
    <citation type="submission" date="2016-11" db="UniProtKB">
        <authorList>
            <consortium name="WormBaseParasite"/>
        </authorList>
    </citation>
    <scope>IDENTIFICATION</scope>
</reference>
<evidence type="ECO:0000313" key="2">
    <source>
        <dbReference type="Proteomes" id="UP000095287"/>
    </source>
</evidence>
<evidence type="ECO:0000256" key="1">
    <source>
        <dbReference type="SAM" id="MobiDB-lite"/>
    </source>
</evidence>
<sequence length="145" mass="16700">MPGVRATIRARFETLRKQEKEAAKRAAVVPQVTLSDMEQARNAIREIQASTRARKNPEALRAILGLDLSWSQLVELDLERQIRSWRIAEKIYQTAADEALARLAARRPAERKRRREEVAEEDESPASPKQARTETREISPEIEDW</sequence>
<keyword evidence="2" id="KW-1185">Reference proteome</keyword>
<evidence type="ECO:0000313" key="3">
    <source>
        <dbReference type="WBParaSite" id="L893_g28131.t1"/>
    </source>
</evidence>
<feature type="region of interest" description="Disordered" evidence="1">
    <location>
        <begin position="106"/>
        <end position="145"/>
    </location>
</feature>
<protein>
    <submittedName>
        <fullName evidence="3">PLU-1 domain-containing protein</fullName>
    </submittedName>
</protein>